<keyword evidence="2" id="KW-0768">Sushi</keyword>
<feature type="signal peptide" evidence="3">
    <location>
        <begin position="1"/>
        <end position="19"/>
    </location>
</feature>
<accession>A0A1A8AQ46</accession>
<keyword evidence="3" id="KW-0732">Signal</keyword>
<name>A0A1A8AQ46_NOTFU</name>
<dbReference type="InterPro" id="IPR035976">
    <property type="entry name" value="Sushi/SCR/CCP_sf"/>
</dbReference>
<dbReference type="PANTHER" id="PTHR46839">
    <property type="entry name" value="SUSHI DOMAIN-CONTAINING PROTEIN 6"/>
    <property type="match status" value="1"/>
</dbReference>
<dbReference type="SMART" id="SM00032">
    <property type="entry name" value="CCP"/>
    <property type="match status" value="1"/>
</dbReference>
<evidence type="ECO:0000259" key="4">
    <source>
        <dbReference type="PROSITE" id="PS50923"/>
    </source>
</evidence>
<dbReference type="Pfam" id="PF00084">
    <property type="entry name" value="Sushi"/>
    <property type="match status" value="1"/>
</dbReference>
<dbReference type="InterPro" id="IPR042866">
    <property type="entry name" value="SUSD6"/>
</dbReference>
<feature type="disulfide bond" evidence="2">
    <location>
        <begin position="68"/>
        <end position="95"/>
    </location>
</feature>
<evidence type="ECO:0000256" key="2">
    <source>
        <dbReference type="PROSITE-ProRule" id="PRU00302"/>
    </source>
</evidence>
<gene>
    <name evidence="5" type="primary">Nfu_g_1_016436</name>
</gene>
<sequence>MSPSFLNSWPSGRIGLVCGLRLLVLSPLLTSGRPSNCSHPLVPEHGGFRCSPSPCRGFPPKSFIRFFCEPGYHISSKEPNSKCRHGKWFPPIPACIKGADLKCEHTPTHTYAAEGPERKGCCCLMSTTT</sequence>
<evidence type="ECO:0000256" key="3">
    <source>
        <dbReference type="SAM" id="SignalP"/>
    </source>
</evidence>
<evidence type="ECO:0000313" key="5">
    <source>
        <dbReference type="EMBL" id="SBP56355.1"/>
    </source>
</evidence>
<reference evidence="5" key="1">
    <citation type="submission" date="2016-05" db="EMBL/GenBank/DDBJ databases">
        <authorList>
            <person name="Lavstsen T."/>
            <person name="Jespersen J.S."/>
        </authorList>
    </citation>
    <scope>NUCLEOTIDE SEQUENCE</scope>
    <source>
        <tissue evidence="5">Brain</tissue>
    </source>
</reference>
<evidence type="ECO:0000256" key="1">
    <source>
        <dbReference type="ARBA" id="ARBA00023157"/>
    </source>
</evidence>
<comment type="caution">
    <text evidence="2">Lacks conserved residue(s) required for the propagation of feature annotation.</text>
</comment>
<dbReference type="InterPro" id="IPR000436">
    <property type="entry name" value="Sushi_SCR_CCP_dom"/>
</dbReference>
<dbReference type="PROSITE" id="PS50923">
    <property type="entry name" value="SUSHI"/>
    <property type="match status" value="1"/>
</dbReference>
<protein>
    <recommendedName>
        <fullName evidence="4">Sushi domain-containing protein</fullName>
    </recommendedName>
</protein>
<keyword evidence="1 2" id="KW-1015">Disulfide bond</keyword>
<dbReference type="SUPFAM" id="SSF57535">
    <property type="entry name" value="Complement control module/SCR domain"/>
    <property type="match status" value="1"/>
</dbReference>
<dbReference type="CDD" id="cd00033">
    <property type="entry name" value="CCP"/>
    <property type="match status" value="1"/>
</dbReference>
<dbReference type="PANTHER" id="PTHR46839:SF3">
    <property type="entry name" value="SUSHI DOMAIN-CONTAINING PROTEIN 6"/>
    <property type="match status" value="1"/>
</dbReference>
<dbReference type="EMBL" id="HADY01017870">
    <property type="protein sequence ID" value="SBP56355.1"/>
    <property type="molecule type" value="Transcribed_RNA"/>
</dbReference>
<reference evidence="5" key="2">
    <citation type="submission" date="2016-06" db="EMBL/GenBank/DDBJ databases">
        <title>The genome of a short-lived fish provides insights into sex chromosome evolution and the genetic control of aging.</title>
        <authorList>
            <person name="Reichwald K."/>
            <person name="Felder M."/>
            <person name="Petzold A."/>
            <person name="Koch P."/>
            <person name="Groth M."/>
            <person name="Platzer M."/>
        </authorList>
    </citation>
    <scope>NUCLEOTIDE SEQUENCE</scope>
    <source>
        <tissue evidence="5">Brain</tissue>
    </source>
</reference>
<feature type="domain" description="Sushi" evidence="4">
    <location>
        <begin position="48"/>
        <end position="97"/>
    </location>
</feature>
<dbReference type="GO" id="GO:0006974">
    <property type="term" value="P:DNA damage response"/>
    <property type="evidence" value="ECO:0007669"/>
    <property type="project" value="TreeGrafter"/>
</dbReference>
<proteinExistence type="predicted"/>
<dbReference type="Gene3D" id="2.10.70.10">
    <property type="entry name" value="Complement Module, domain 1"/>
    <property type="match status" value="1"/>
</dbReference>
<organism evidence="5">
    <name type="scientific">Nothobranchius furzeri</name>
    <name type="common">Turquoise killifish</name>
    <dbReference type="NCBI Taxonomy" id="105023"/>
    <lineage>
        <taxon>Eukaryota</taxon>
        <taxon>Metazoa</taxon>
        <taxon>Chordata</taxon>
        <taxon>Craniata</taxon>
        <taxon>Vertebrata</taxon>
        <taxon>Euteleostomi</taxon>
        <taxon>Actinopterygii</taxon>
        <taxon>Neopterygii</taxon>
        <taxon>Teleostei</taxon>
        <taxon>Neoteleostei</taxon>
        <taxon>Acanthomorphata</taxon>
        <taxon>Ovalentaria</taxon>
        <taxon>Atherinomorphae</taxon>
        <taxon>Cyprinodontiformes</taxon>
        <taxon>Nothobranchiidae</taxon>
        <taxon>Nothobranchius</taxon>
    </lineage>
</organism>
<feature type="chain" id="PRO_5008365911" description="Sushi domain-containing protein" evidence="3">
    <location>
        <begin position="20"/>
        <end position="129"/>
    </location>
</feature>
<dbReference type="AlphaFoldDB" id="A0A1A8AQ46"/>